<keyword evidence="3" id="KW-1185">Reference proteome</keyword>
<evidence type="ECO:0000313" key="2">
    <source>
        <dbReference type="EMBL" id="KIY68635.1"/>
    </source>
</evidence>
<dbReference type="OrthoDB" id="2596481at2759"/>
<proteinExistence type="predicted"/>
<evidence type="ECO:0000256" key="1">
    <source>
        <dbReference type="SAM" id="MobiDB-lite"/>
    </source>
</evidence>
<dbReference type="Proteomes" id="UP000054007">
    <property type="component" value="Unassembled WGS sequence"/>
</dbReference>
<dbReference type="EMBL" id="KN880499">
    <property type="protein sequence ID" value="KIY68635.1"/>
    <property type="molecule type" value="Genomic_DNA"/>
</dbReference>
<accession>A0A0D7BEM5</accession>
<protein>
    <submittedName>
        <fullName evidence="2">Uncharacterized protein</fullName>
    </submittedName>
</protein>
<sequence length="222" mass="24075">MTRSTTPSAPVNPDSAANDLAEELSALSVSSIPSIPTKARESRRQKARARAPERPSSAATTTTTLPSPPSSPKNKKRKHARKIEPGLGSRPIVDDVSESGFSSEPLDDGYDEAVQYLNSFLTNPDDSVNRLTLLQSMIIELGLAGSALPASLTAARAHLKSRAFVNIRDYLAARGQGPDALKDVLYPSRAALVKDIRRKRNQASKQWVKQHGLNVLLVQCFH</sequence>
<dbReference type="AlphaFoldDB" id="A0A0D7BEM5"/>
<feature type="compositionally biased region" description="Low complexity" evidence="1">
    <location>
        <begin position="54"/>
        <end position="65"/>
    </location>
</feature>
<feature type="region of interest" description="Disordered" evidence="1">
    <location>
        <begin position="27"/>
        <end position="107"/>
    </location>
</feature>
<organism evidence="2 3">
    <name type="scientific">Cylindrobasidium torrendii FP15055 ss-10</name>
    <dbReference type="NCBI Taxonomy" id="1314674"/>
    <lineage>
        <taxon>Eukaryota</taxon>
        <taxon>Fungi</taxon>
        <taxon>Dikarya</taxon>
        <taxon>Basidiomycota</taxon>
        <taxon>Agaricomycotina</taxon>
        <taxon>Agaricomycetes</taxon>
        <taxon>Agaricomycetidae</taxon>
        <taxon>Agaricales</taxon>
        <taxon>Marasmiineae</taxon>
        <taxon>Physalacriaceae</taxon>
        <taxon>Cylindrobasidium</taxon>
    </lineage>
</organism>
<reference evidence="2 3" key="1">
    <citation type="journal article" date="2015" name="Fungal Genet. Biol.">
        <title>Evolution of novel wood decay mechanisms in Agaricales revealed by the genome sequences of Fistulina hepatica and Cylindrobasidium torrendii.</title>
        <authorList>
            <person name="Floudas D."/>
            <person name="Held B.W."/>
            <person name="Riley R."/>
            <person name="Nagy L.G."/>
            <person name="Koehler G."/>
            <person name="Ransdell A.S."/>
            <person name="Younus H."/>
            <person name="Chow J."/>
            <person name="Chiniquy J."/>
            <person name="Lipzen A."/>
            <person name="Tritt A."/>
            <person name="Sun H."/>
            <person name="Haridas S."/>
            <person name="LaButti K."/>
            <person name="Ohm R.A."/>
            <person name="Kues U."/>
            <person name="Blanchette R.A."/>
            <person name="Grigoriev I.V."/>
            <person name="Minto R.E."/>
            <person name="Hibbett D.S."/>
        </authorList>
    </citation>
    <scope>NUCLEOTIDE SEQUENCE [LARGE SCALE GENOMIC DNA]</scope>
    <source>
        <strain evidence="2 3">FP15055 ss-10</strain>
    </source>
</reference>
<name>A0A0D7BEM5_9AGAR</name>
<evidence type="ECO:0000313" key="3">
    <source>
        <dbReference type="Proteomes" id="UP000054007"/>
    </source>
</evidence>
<gene>
    <name evidence="2" type="ORF">CYLTODRAFT_395176</name>
</gene>